<keyword evidence="3" id="KW-1185">Reference proteome</keyword>
<keyword evidence="1" id="KW-0812">Transmembrane</keyword>
<protein>
    <submittedName>
        <fullName evidence="2">Uncharacterized protein</fullName>
    </submittedName>
</protein>
<dbReference type="EMBL" id="BAAAGF010000004">
    <property type="protein sequence ID" value="GAA0747271.1"/>
    <property type="molecule type" value="Genomic_DNA"/>
</dbReference>
<evidence type="ECO:0000313" key="3">
    <source>
        <dbReference type="Proteomes" id="UP001500736"/>
    </source>
</evidence>
<sequence>MIRVGWLFYSYGEVYLLHLFHQKKSIVKNINNLLLTGYYLLNLGYAIVTISYWEKVNSFSEAVNSISCHLGIIIIGLAILHYNNILCLTYLVKSKTLKQ</sequence>
<name>A0ABN1JV56_9FLAO</name>
<feature type="transmembrane region" description="Helical" evidence="1">
    <location>
        <begin position="72"/>
        <end position="92"/>
    </location>
</feature>
<evidence type="ECO:0000256" key="1">
    <source>
        <dbReference type="SAM" id="Phobius"/>
    </source>
</evidence>
<gene>
    <name evidence="2" type="ORF">GCM10009431_24410</name>
</gene>
<dbReference type="Proteomes" id="UP001500736">
    <property type="component" value="Unassembled WGS sequence"/>
</dbReference>
<comment type="caution">
    <text evidence="2">The sequence shown here is derived from an EMBL/GenBank/DDBJ whole genome shotgun (WGS) entry which is preliminary data.</text>
</comment>
<proteinExistence type="predicted"/>
<keyword evidence="1" id="KW-1133">Transmembrane helix</keyword>
<feature type="transmembrane region" description="Helical" evidence="1">
    <location>
        <begin position="33"/>
        <end position="52"/>
    </location>
</feature>
<keyword evidence="1" id="KW-0472">Membrane</keyword>
<accession>A0ABN1JV56</accession>
<evidence type="ECO:0000313" key="2">
    <source>
        <dbReference type="EMBL" id="GAA0747271.1"/>
    </source>
</evidence>
<organism evidence="2 3">
    <name type="scientific">Gaetbulibacter jejuensis</name>
    <dbReference type="NCBI Taxonomy" id="584607"/>
    <lineage>
        <taxon>Bacteria</taxon>
        <taxon>Pseudomonadati</taxon>
        <taxon>Bacteroidota</taxon>
        <taxon>Flavobacteriia</taxon>
        <taxon>Flavobacteriales</taxon>
        <taxon>Flavobacteriaceae</taxon>
        <taxon>Gaetbulibacter</taxon>
    </lineage>
</organism>
<reference evidence="2 3" key="1">
    <citation type="journal article" date="2019" name="Int. J. Syst. Evol. Microbiol.">
        <title>The Global Catalogue of Microorganisms (GCM) 10K type strain sequencing project: providing services to taxonomists for standard genome sequencing and annotation.</title>
        <authorList>
            <consortium name="The Broad Institute Genomics Platform"/>
            <consortium name="The Broad Institute Genome Sequencing Center for Infectious Disease"/>
            <person name="Wu L."/>
            <person name="Ma J."/>
        </authorList>
    </citation>
    <scope>NUCLEOTIDE SEQUENCE [LARGE SCALE GENOMIC DNA]</scope>
    <source>
        <strain evidence="2 3">JCM 15976</strain>
    </source>
</reference>